<reference evidence="5" key="1">
    <citation type="submission" date="2019-06" db="EMBL/GenBank/DDBJ databases">
        <title>Complete genome sequence of Methylogaea oryzae strain JCM16910.</title>
        <authorList>
            <person name="Asakawa S."/>
        </authorList>
    </citation>
    <scope>NUCLEOTIDE SEQUENCE</scope>
    <source>
        <strain evidence="5">E10</strain>
    </source>
</reference>
<organism evidence="5 6">
    <name type="scientific">Methylogaea oryzae</name>
    <dbReference type="NCBI Taxonomy" id="1295382"/>
    <lineage>
        <taxon>Bacteria</taxon>
        <taxon>Pseudomonadati</taxon>
        <taxon>Pseudomonadota</taxon>
        <taxon>Gammaproteobacteria</taxon>
        <taxon>Methylococcales</taxon>
        <taxon>Methylococcaceae</taxon>
        <taxon>Methylogaea</taxon>
    </lineage>
</organism>
<dbReference type="InterPro" id="IPR000792">
    <property type="entry name" value="Tscrpt_reg_LuxR_C"/>
</dbReference>
<evidence type="ECO:0000256" key="2">
    <source>
        <dbReference type="ARBA" id="ARBA00023125"/>
    </source>
</evidence>
<dbReference type="EMBL" id="AP019782">
    <property type="protein sequence ID" value="BBL71268.1"/>
    <property type="molecule type" value="Genomic_DNA"/>
</dbReference>
<keyword evidence="1" id="KW-0805">Transcription regulation</keyword>
<dbReference type="CDD" id="cd06170">
    <property type="entry name" value="LuxR_C_like"/>
    <property type="match status" value="1"/>
</dbReference>
<dbReference type="GO" id="GO:0003677">
    <property type="term" value="F:DNA binding"/>
    <property type="evidence" value="ECO:0007669"/>
    <property type="project" value="UniProtKB-KW"/>
</dbReference>
<dbReference type="GO" id="GO:0006355">
    <property type="term" value="P:regulation of DNA-templated transcription"/>
    <property type="evidence" value="ECO:0007669"/>
    <property type="project" value="InterPro"/>
</dbReference>
<evidence type="ECO:0000313" key="5">
    <source>
        <dbReference type="EMBL" id="BBL71268.1"/>
    </source>
</evidence>
<evidence type="ECO:0000256" key="1">
    <source>
        <dbReference type="ARBA" id="ARBA00023015"/>
    </source>
</evidence>
<keyword evidence="2" id="KW-0238">DNA-binding</keyword>
<proteinExistence type="predicted"/>
<sequence>MRTSNVLATLAQLAGRQFAGPAALPAAVGALRDAIGFDLALFISTDSHAEATDCQIVIGPDIRPVLHRYFSEYANTQETAYIASFREVLLSTAPYDSSDLYGGRYQDSPLYHEVGRQAGCYHYLRWPIRDAGKPVGCLFLARPPHGRPFSDKDKTFIRRATPPLTHALLRRDWGNGEVDSLVDSGEEGYVICDNKGAIQHLSGRARTLLHLASGMPASVARLKDHTLTWARPLLHQVAVRLADPPSASPPVCTVRNASGTYLLRAYRLSGVHPGVPEQVMVQISRHIPLALKMLATPKMRTLPGRDQEIAILLAAGHTSREIADRLKITPNSVAYHVRSLFNRLDIGRREDLLAALLG</sequence>
<accession>A0A8D4VNR8</accession>
<evidence type="ECO:0000313" key="6">
    <source>
        <dbReference type="Proteomes" id="UP000824988"/>
    </source>
</evidence>
<dbReference type="SMART" id="SM00421">
    <property type="entry name" value="HTH_LUXR"/>
    <property type="match status" value="1"/>
</dbReference>
<gene>
    <name evidence="5" type="ORF">MoryE10_18740</name>
</gene>
<name>A0A8D4VNR8_9GAMM</name>
<dbReference type="KEGG" id="moz:MoryE10_18740"/>
<evidence type="ECO:0000256" key="3">
    <source>
        <dbReference type="ARBA" id="ARBA00023163"/>
    </source>
</evidence>
<evidence type="ECO:0000259" key="4">
    <source>
        <dbReference type="PROSITE" id="PS50043"/>
    </source>
</evidence>
<dbReference type="PANTHER" id="PTHR44688:SF16">
    <property type="entry name" value="DNA-BINDING TRANSCRIPTIONAL ACTIVATOR DEVR_DOSR"/>
    <property type="match status" value="1"/>
</dbReference>
<feature type="domain" description="HTH luxR-type" evidence="4">
    <location>
        <begin position="295"/>
        <end position="358"/>
    </location>
</feature>
<keyword evidence="3" id="KW-0804">Transcription</keyword>
<protein>
    <recommendedName>
        <fullName evidence="4">HTH luxR-type domain-containing protein</fullName>
    </recommendedName>
</protein>
<dbReference type="PANTHER" id="PTHR44688">
    <property type="entry name" value="DNA-BINDING TRANSCRIPTIONAL ACTIVATOR DEVR_DOSR"/>
    <property type="match status" value="1"/>
</dbReference>
<dbReference type="PROSITE" id="PS50043">
    <property type="entry name" value="HTH_LUXR_2"/>
    <property type="match status" value="1"/>
</dbReference>
<keyword evidence="6" id="KW-1185">Reference proteome</keyword>
<dbReference type="Proteomes" id="UP000824988">
    <property type="component" value="Chromosome"/>
</dbReference>
<dbReference type="Pfam" id="PF00196">
    <property type="entry name" value="GerE"/>
    <property type="match status" value="1"/>
</dbReference>
<dbReference type="PROSITE" id="PS00622">
    <property type="entry name" value="HTH_LUXR_1"/>
    <property type="match status" value="1"/>
</dbReference>
<dbReference type="AlphaFoldDB" id="A0A8D4VNR8"/>